<comment type="caution">
    <text evidence="2">The sequence shown here is derived from an EMBL/GenBank/DDBJ whole genome shotgun (WGS) entry which is preliminary data.</text>
</comment>
<name>A0ABV6BHU2_9GAMM</name>
<proteinExistence type="predicted"/>
<evidence type="ECO:0000313" key="3">
    <source>
        <dbReference type="Proteomes" id="UP001589813"/>
    </source>
</evidence>
<dbReference type="Proteomes" id="UP001589813">
    <property type="component" value="Unassembled WGS sequence"/>
</dbReference>
<evidence type="ECO:0000313" key="2">
    <source>
        <dbReference type="EMBL" id="MFC0050447.1"/>
    </source>
</evidence>
<sequence>MSTLQNRIGVIATQLQQEGKSPSLALVRARLGGGINPAELFSAYQSWRAQGSPLTKSSEEPGAVTKSSADGKDNANDTAIRQDLARIEAKLDLILTLLQEKS</sequence>
<gene>
    <name evidence="2" type="ORF">ACFFJP_19320</name>
</gene>
<organism evidence="2 3">
    <name type="scientific">Rheinheimera tilapiae</name>
    <dbReference type="NCBI Taxonomy" id="875043"/>
    <lineage>
        <taxon>Bacteria</taxon>
        <taxon>Pseudomonadati</taxon>
        <taxon>Pseudomonadota</taxon>
        <taxon>Gammaproteobacteria</taxon>
        <taxon>Chromatiales</taxon>
        <taxon>Chromatiaceae</taxon>
        <taxon>Rheinheimera</taxon>
    </lineage>
</organism>
<keyword evidence="3" id="KW-1185">Reference proteome</keyword>
<evidence type="ECO:0008006" key="4">
    <source>
        <dbReference type="Google" id="ProtNLM"/>
    </source>
</evidence>
<reference evidence="2 3" key="1">
    <citation type="submission" date="2024-09" db="EMBL/GenBank/DDBJ databases">
        <authorList>
            <person name="Sun Q."/>
            <person name="Mori K."/>
        </authorList>
    </citation>
    <scope>NUCLEOTIDE SEQUENCE [LARGE SCALE GENOMIC DNA]</scope>
    <source>
        <strain evidence="2 3">KCTC 23315</strain>
    </source>
</reference>
<feature type="region of interest" description="Disordered" evidence="1">
    <location>
        <begin position="51"/>
        <end position="77"/>
    </location>
</feature>
<protein>
    <recommendedName>
        <fullName evidence="4">KfrA N-terminal DNA-binding domain-containing protein</fullName>
    </recommendedName>
</protein>
<evidence type="ECO:0000256" key="1">
    <source>
        <dbReference type="SAM" id="MobiDB-lite"/>
    </source>
</evidence>
<accession>A0ABV6BHU2</accession>
<dbReference type="RefSeq" id="WP_377248230.1">
    <property type="nucleotide sequence ID" value="NZ_JBHLXP010000005.1"/>
</dbReference>
<dbReference type="EMBL" id="JBHLXP010000005">
    <property type="protein sequence ID" value="MFC0050447.1"/>
    <property type="molecule type" value="Genomic_DNA"/>
</dbReference>